<accession>A0A0S7C384</accession>
<dbReference type="Proteomes" id="UP000053091">
    <property type="component" value="Unassembled WGS sequence"/>
</dbReference>
<sequence>MMSVLQLLRLPLRSMPFMFPFKSYDFILFFLNKKLITLDLN</sequence>
<evidence type="ECO:0000313" key="1">
    <source>
        <dbReference type="EMBL" id="GAP44609.1"/>
    </source>
</evidence>
<protein>
    <submittedName>
        <fullName evidence="1">Uncharacterized protein</fullName>
    </submittedName>
</protein>
<dbReference type="AlphaFoldDB" id="A0A0S7C384"/>
<dbReference type="EMBL" id="DF968183">
    <property type="protein sequence ID" value="GAP44609.1"/>
    <property type="molecule type" value="Genomic_DNA"/>
</dbReference>
<reference evidence="1" key="1">
    <citation type="journal article" date="2015" name="Genome Announc.">
        <title>Draft Genome Sequence of Bacteroidales Strain TBC1, a Novel Isolate from a Methanogenic Wastewater Treatment System.</title>
        <authorList>
            <person name="Tourlousse D.M."/>
            <person name="Matsuura N."/>
            <person name="Sun L."/>
            <person name="Toyonaga M."/>
            <person name="Kuroda K."/>
            <person name="Ohashi A."/>
            <person name="Cruz R."/>
            <person name="Yamaguchi T."/>
            <person name="Sekiguchi Y."/>
        </authorList>
    </citation>
    <scope>NUCLEOTIDE SEQUENCE [LARGE SCALE GENOMIC DNA]</scope>
    <source>
        <strain evidence="1">TBC1</strain>
    </source>
</reference>
<organism evidence="1">
    <name type="scientific">Lentimicrobium saccharophilum</name>
    <dbReference type="NCBI Taxonomy" id="1678841"/>
    <lineage>
        <taxon>Bacteria</taxon>
        <taxon>Pseudomonadati</taxon>
        <taxon>Bacteroidota</taxon>
        <taxon>Bacteroidia</taxon>
        <taxon>Bacteroidales</taxon>
        <taxon>Lentimicrobiaceae</taxon>
        <taxon>Lentimicrobium</taxon>
    </lineage>
</organism>
<evidence type="ECO:0000313" key="2">
    <source>
        <dbReference type="Proteomes" id="UP000053091"/>
    </source>
</evidence>
<gene>
    <name evidence="1" type="ORF">TBC1_12418</name>
</gene>
<name>A0A0S7C384_9BACT</name>
<proteinExistence type="predicted"/>
<keyword evidence="2" id="KW-1185">Reference proteome</keyword>